<evidence type="ECO:0000313" key="7">
    <source>
        <dbReference type="Proteomes" id="UP001597383"/>
    </source>
</evidence>
<proteinExistence type="predicted"/>
<evidence type="ECO:0000256" key="4">
    <source>
        <dbReference type="ARBA" id="ARBA00023136"/>
    </source>
</evidence>
<feature type="transmembrane region" description="Helical" evidence="5">
    <location>
        <begin position="92"/>
        <end position="111"/>
    </location>
</feature>
<name>A0ABW4W2B2_9BACI</name>
<gene>
    <name evidence="6" type="ORF">ACFSJF_15430</name>
</gene>
<feature type="transmembrane region" description="Helical" evidence="5">
    <location>
        <begin position="42"/>
        <end position="62"/>
    </location>
</feature>
<evidence type="ECO:0000256" key="1">
    <source>
        <dbReference type="ARBA" id="ARBA00004141"/>
    </source>
</evidence>
<keyword evidence="2 5" id="KW-0812">Transmembrane</keyword>
<dbReference type="RefSeq" id="WP_377558309.1">
    <property type="nucleotide sequence ID" value="NZ_JBHUHQ010000020.1"/>
</dbReference>
<protein>
    <submittedName>
        <fullName evidence="6">DoxX family protein</fullName>
    </submittedName>
</protein>
<accession>A0ABW4W2B2</accession>
<dbReference type="EMBL" id="JBHUHQ010000020">
    <property type="protein sequence ID" value="MFD2045667.1"/>
    <property type="molecule type" value="Genomic_DNA"/>
</dbReference>
<feature type="transmembrane region" description="Helical" evidence="5">
    <location>
        <begin position="5"/>
        <end position="22"/>
    </location>
</feature>
<organism evidence="6 7">
    <name type="scientific">Ornithinibacillus salinisoli</name>
    <dbReference type="NCBI Taxonomy" id="1848459"/>
    <lineage>
        <taxon>Bacteria</taxon>
        <taxon>Bacillati</taxon>
        <taxon>Bacillota</taxon>
        <taxon>Bacilli</taxon>
        <taxon>Bacillales</taxon>
        <taxon>Bacillaceae</taxon>
        <taxon>Ornithinibacillus</taxon>
    </lineage>
</organism>
<evidence type="ECO:0000313" key="6">
    <source>
        <dbReference type="EMBL" id="MFD2045667.1"/>
    </source>
</evidence>
<feature type="transmembrane region" description="Helical" evidence="5">
    <location>
        <begin position="69"/>
        <end position="86"/>
    </location>
</feature>
<evidence type="ECO:0000256" key="3">
    <source>
        <dbReference type="ARBA" id="ARBA00022989"/>
    </source>
</evidence>
<dbReference type="Proteomes" id="UP001597383">
    <property type="component" value="Unassembled WGS sequence"/>
</dbReference>
<keyword evidence="4 5" id="KW-0472">Membrane</keyword>
<comment type="subcellular location">
    <subcellularLocation>
        <location evidence="1">Membrane</location>
        <topology evidence="1">Multi-pass membrane protein</topology>
    </subcellularLocation>
</comment>
<comment type="caution">
    <text evidence="6">The sequence shown here is derived from an EMBL/GenBank/DDBJ whole genome shotgun (WGS) entry which is preliminary data.</text>
</comment>
<sequence length="120" mass="13417">MSNWICYAVGYVFITSGIMKLMNPTFKETFYNLNLPFPEITLFLIAILEIASGALIVGGVYVKQAAITLLIIISGAIYLTKLPTLFNEGIVAFAFQARLDIVMVILLILIWKHIRGKYIS</sequence>
<evidence type="ECO:0000256" key="5">
    <source>
        <dbReference type="SAM" id="Phobius"/>
    </source>
</evidence>
<keyword evidence="7" id="KW-1185">Reference proteome</keyword>
<dbReference type="Pfam" id="PF07681">
    <property type="entry name" value="DoxX"/>
    <property type="match status" value="1"/>
</dbReference>
<keyword evidence="3 5" id="KW-1133">Transmembrane helix</keyword>
<dbReference type="InterPro" id="IPR032808">
    <property type="entry name" value="DoxX"/>
</dbReference>
<evidence type="ECO:0000256" key="2">
    <source>
        <dbReference type="ARBA" id="ARBA00022692"/>
    </source>
</evidence>
<reference evidence="7" key="1">
    <citation type="journal article" date="2019" name="Int. J. Syst. Evol. Microbiol.">
        <title>The Global Catalogue of Microorganisms (GCM) 10K type strain sequencing project: providing services to taxonomists for standard genome sequencing and annotation.</title>
        <authorList>
            <consortium name="The Broad Institute Genomics Platform"/>
            <consortium name="The Broad Institute Genome Sequencing Center for Infectious Disease"/>
            <person name="Wu L."/>
            <person name="Ma J."/>
        </authorList>
    </citation>
    <scope>NUCLEOTIDE SEQUENCE [LARGE SCALE GENOMIC DNA]</scope>
    <source>
        <strain evidence="7">R28</strain>
    </source>
</reference>